<dbReference type="Proteomes" id="UP000646827">
    <property type="component" value="Unassembled WGS sequence"/>
</dbReference>
<dbReference type="PANTHER" id="PTHR24346">
    <property type="entry name" value="MAP/MICROTUBULE AFFINITY-REGULATING KINASE"/>
    <property type="match status" value="1"/>
</dbReference>
<dbReference type="GO" id="GO:0005524">
    <property type="term" value="F:ATP binding"/>
    <property type="evidence" value="ECO:0007669"/>
    <property type="project" value="UniProtKB-UniRule"/>
</dbReference>
<dbReference type="InterPro" id="IPR011009">
    <property type="entry name" value="Kinase-like_dom_sf"/>
</dbReference>
<dbReference type="GO" id="GO:0005829">
    <property type="term" value="C:cytosol"/>
    <property type="evidence" value="ECO:0007669"/>
    <property type="project" value="TreeGrafter"/>
</dbReference>
<feature type="non-terminal residue" evidence="6">
    <location>
        <position position="1"/>
    </location>
</feature>
<organism evidence="6 7">
    <name type="scientific">Circinella minor</name>
    <dbReference type="NCBI Taxonomy" id="1195481"/>
    <lineage>
        <taxon>Eukaryota</taxon>
        <taxon>Fungi</taxon>
        <taxon>Fungi incertae sedis</taxon>
        <taxon>Mucoromycota</taxon>
        <taxon>Mucoromycotina</taxon>
        <taxon>Mucoromycetes</taxon>
        <taxon>Mucorales</taxon>
        <taxon>Lichtheimiaceae</taxon>
        <taxon>Circinella</taxon>
    </lineage>
</organism>
<evidence type="ECO:0000313" key="6">
    <source>
        <dbReference type="EMBL" id="KAG2222183.1"/>
    </source>
</evidence>
<sequence length="629" mass="72837">MVQQPSTFKMPSAIQNKNFQKDSSLLECQIQEEQQRYEDEEKARIDAWKKIVGPDLTELLYPFDKCTIIETDDSLRIHSCQSNNSNSVKNELFFGYHPSFLQNKTIDILLTPKCKSRIFSGEESTSYDEIIRFCGDVGTITGFSSMHSKSNTAQTSYTDNNIDPNTHYDIEYFIKYPKSTVKGMPYHKVIEDLDKPLTTFHGLHYFITKPDLESNVLDIVALPYITGMISVSWGETIVWESETVNGCLFGEVDNHEWKKKKPVIDRLPQVPSVIQKFYHKIGDYYDELIQDSMICSNEQQPRDNRNNYNNSRSRNNLFHGAILKSNYCKQLAAEGNAWPGVIDEQKRLFTAKNWKNEEEYILNHLHIQYSYDKGVPHWVFVKYQFTPKWSTKFTNYAISPNRVGHGSYGTTYAAYDSVTGEQVTIKYVEKTRVIKEKNQKKKTSLPLEIEILKRLQQNKHSNCCEMLMYSQDDAHYKIVMENYGKTLFNFIEDNPNLNEPCTRQIFKQIAYAVHHLHEELGIIHRDIKDENVMIDENLNIRLIDFGSAAYIKTDSSNKKYNTANTFDTFVGTIDYASPEVLTGNNYTGPPQDIWALGVLLYTIVHHSNPFHSAEEVVKRKLIFPFELPT</sequence>
<proteinExistence type="predicted"/>
<keyword evidence="1 3" id="KW-0547">Nucleotide-binding</keyword>
<feature type="binding site" evidence="3">
    <location>
        <position position="435"/>
    </location>
    <ligand>
        <name>ATP</name>
        <dbReference type="ChEBI" id="CHEBI:30616"/>
    </ligand>
</feature>
<dbReference type="GO" id="GO:0045719">
    <property type="term" value="P:negative regulation of glycogen biosynthetic process"/>
    <property type="evidence" value="ECO:0007669"/>
    <property type="project" value="TreeGrafter"/>
</dbReference>
<evidence type="ECO:0000256" key="4">
    <source>
        <dbReference type="SAM" id="Coils"/>
    </source>
</evidence>
<dbReference type="PROSITE" id="PS00107">
    <property type="entry name" value="PROTEIN_KINASE_ATP"/>
    <property type="match status" value="1"/>
</dbReference>
<evidence type="ECO:0000256" key="3">
    <source>
        <dbReference type="PROSITE-ProRule" id="PRU10141"/>
    </source>
</evidence>
<dbReference type="GO" id="GO:0035556">
    <property type="term" value="P:intracellular signal transduction"/>
    <property type="evidence" value="ECO:0007669"/>
    <property type="project" value="TreeGrafter"/>
</dbReference>
<keyword evidence="7" id="KW-1185">Reference proteome</keyword>
<dbReference type="InterPro" id="IPR000719">
    <property type="entry name" value="Prot_kinase_dom"/>
</dbReference>
<evidence type="ECO:0000313" key="7">
    <source>
        <dbReference type="Proteomes" id="UP000646827"/>
    </source>
</evidence>
<dbReference type="InterPro" id="IPR008271">
    <property type="entry name" value="Ser/Thr_kinase_AS"/>
</dbReference>
<evidence type="ECO:0000256" key="2">
    <source>
        <dbReference type="ARBA" id="ARBA00022840"/>
    </source>
</evidence>
<feature type="coiled-coil region" evidence="4">
    <location>
        <begin position="16"/>
        <end position="43"/>
    </location>
</feature>
<dbReference type="PANTHER" id="PTHR24346:SF51">
    <property type="entry name" value="PAS DOMAIN-CONTAINING SERINE_THREONINE-PROTEIN KINASE"/>
    <property type="match status" value="1"/>
</dbReference>
<dbReference type="PROSITE" id="PS50011">
    <property type="entry name" value="PROTEIN_KINASE_DOM"/>
    <property type="match status" value="1"/>
</dbReference>
<dbReference type="InterPro" id="IPR017441">
    <property type="entry name" value="Protein_kinase_ATP_BS"/>
</dbReference>
<dbReference type="Gene3D" id="1.10.510.10">
    <property type="entry name" value="Transferase(Phosphotransferase) domain 1"/>
    <property type="match status" value="1"/>
</dbReference>
<keyword evidence="4" id="KW-0175">Coiled coil</keyword>
<keyword evidence="2 3" id="KW-0067">ATP-binding</keyword>
<gene>
    <name evidence="6" type="ORF">INT45_007200</name>
</gene>
<comment type="caution">
    <text evidence="6">The sequence shown here is derived from an EMBL/GenBank/DDBJ whole genome shotgun (WGS) entry which is preliminary data.</text>
</comment>
<dbReference type="PROSITE" id="PS00108">
    <property type="entry name" value="PROTEIN_KINASE_ST"/>
    <property type="match status" value="1"/>
</dbReference>
<feature type="domain" description="Protein kinase" evidence="5">
    <location>
        <begin position="397"/>
        <end position="629"/>
    </location>
</feature>
<dbReference type="OrthoDB" id="10252171at2759"/>
<name>A0A8H7S4X1_9FUNG</name>
<evidence type="ECO:0000259" key="5">
    <source>
        <dbReference type="PROSITE" id="PS50011"/>
    </source>
</evidence>
<dbReference type="SUPFAM" id="SSF56112">
    <property type="entry name" value="Protein kinase-like (PK-like)"/>
    <property type="match status" value="1"/>
</dbReference>
<reference evidence="6 7" key="1">
    <citation type="submission" date="2020-12" db="EMBL/GenBank/DDBJ databases">
        <title>Metabolic potential, ecology and presence of endohyphal bacteria is reflected in genomic diversity of Mucoromycotina.</title>
        <authorList>
            <person name="Muszewska A."/>
            <person name="Okrasinska A."/>
            <person name="Steczkiewicz K."/>
            <person name="Drgas O."/>
            <person name="Orlowska M."/>
            <person name="Perlinska-Lenart U."/>
            <person name="Aleksandrzak-Piekarczyk T."/>
            <person name="Szatraj K."/>
            <person name="Zielenkiewicz U."/>
            <person name="Pilsyk S."/>
            <person name="Malc E."/>
            <person name="Mieczkowski P."/>
            <person name="Kruszewska J.S."/>
            <person name="Biernat P."/>
            <person name="Pawlowska J."/>
        </authorList>
    </citation>
    <scope>NUCLEOTIDE SEQUENCE [LARGE SCALE GENOMIC DNA]</scope>
    <source>
        <strain evidence="6 7">CBS 142.35</strain>
    </source>
</reference>
<evidence type="ECO:0000256" key="1">
    <source>
        <dbReference type="ARBA" id="ARBA00022741"/>
    </source>
</evidence>
<dbReference type="EMBL" id="JAEPRB010000090">
    <property type="protein sequence ID" value="KAG2222183.1"/>
    <property type="molecule type" value="Genomic_DNA"/>
</dbReference>
<protein>
    <recommendedName>
        <fullName evidence="5">Protein kinase domain-containing protein</fullName>
    </recommendedName>
</protein>
<accession>A0A8H7S4X1</accession>
<dbReference type="GO" id="GO:0004674">
    <property type="term" value="F:protein serine/threonine kinase activity"/>
    <property type="evidence" value="ECO:0007669"/>
    <property type="project" value="TreeGrafter"/>
</dbReference>
<dbReference type="SMART" id="SM00220">
    <property type="entry name" value="S_TKc"/>
    <property type="match status" value="1"/>
</dbReference>
<dbReference type="Pfam" id="PF00069">
    <property type="entry name" value="Pkinase"/>
    <property type="match status" value="1"/>
</dbReference>
<dbReference type="GO" id="GO:0005634">
    <property type="term" value="C:nucleus"/>
    <property type="evidence" value="ECO:0007669"/>
    <property type="project" value="TreeGrafter"/>
</dbReference>
<dbReference type="AlphaFoldDB" id="A0A8H7S4X1"/>